<dbReference type="SUPFAM" id="SSF103088">
    <property type="entry name" value="OmpA-like"/>
    <property type="match status" value="1"/>
</dbReference>
<evidence type="ECO:0000313" key="8">
    <source>
        <dbReference type="EMBL" id="RKD19527.1"/>
    </source>
</evidence>
<evidence type="ECO:0000256" key="2">
    <source>
        <dbReference type="ARBA" id="ARBA00023136"/>
    </source>
</evidence>
<dbReference type="InterPro" id="IPR011659">
    <property type="entry name" value="WD40"/>
</dbReference>
<dbReference type="InterPro" id="IPR011042">
    <property type="entry name" value="6-blade_b-propeller_TolB-like"/>
</dbReference>
<name>A0A419SAP9_9SPHI</name>
<dbReference type="Gene3D" id="2.60.40.1120">
    <property type="entry name" value="Carboxypeptidase-like, regulatory domain"/>
    <property type="match status" value="1"/>
</dbReference>
<dbReference type="Pfam" id="PF07676">
    <property type="entry name" value="PD40"/>
    <property type="match status" value="3"/>
</dbReference>
<dbReference type="Gene3D" id="2.120.10.30">
    <property type="entry name" value="TolB, C-terminal domain"/>
    <property type="match status" value="1"/>
</dbReference>
<dbReference type="PANTHER" id="PTHR30329">
    <property type="entry name" value="STATOR ELEMENT OF FLAGELLAR MOTOR COMPLEX"/>
    <property type="match status" value="1"/>
</dbReference>
<evidence type="ECO:0000256" key="3">
    <source>
        <dbReference type="ARBA" id="ARBA00023237"/>
    </source>
</evidence>
<feature type="repeat" description="TPR" evidence="4">
    <location>
        <begin position="64"/>
        <end position="97"/>
    </location>
</feature>
<gene>
    <name evidence="8" type="ORF">BCY91_13070</name>
</gene>
<dbReference type="PANTHER" id="PTHR30329:SF21">
    <property type="entry name" value="LIPOPROTEIN YIAD-RELATED"/>
    <property type="match status" value="1"/>
</dbReference>
<protein>
    <recommendedName>
        <fullName evidence="7">OmpA-like domain-containing protein</fullName>
    </recommendedName>
</protein>
<comment type="subcellular location">
    <subcellularLocation>
        <location evidence="1">Cell outer membrane</location>
    </subcellularLocation>
</comment>
<keyword evidence="3" id="KW-0998">Cell outer membrane</keyword>
<feature type="domain" description="OmpA-like" evidence="7">
    <location>
        <begin position="519"/>
        <end position="634"/>
    </location>
</feature>
<sequence>MKRLLSLLFLLMAFQIGFGQEKYTTNSRNAIKSYEKARYLLDLNEFKQAADELNAAIKQDDKFIEAYLLLADVYRVTFDQLKAKESYRKAFAIAPNFAPDRYYYLAESELKTGDYQQALEHYKIYKQRGNPSIERIVLADKYILDCEFALNAIKNPVPFKPENLGPNVNTADQEYLAALTTDESVLIFTRQINRNEDFYRSYKKGESWTKAEYLSSNINTPSYNEGAQCLSPDGQFLFFTGCNRPDGLGRCDIYVSKKEGDNWSKPVNLGFPINTKGWESQPSLSADGKTLFFVSDRRGGIGSYDIWKSTLGDDGQWTAPVNLGSNVNTPYDEQSPFIHPDNQTLYFSSNGWPGLGNKDLFVTRLDSAGNWSTPENLGYPINTYGEESGLTINASGTKAFFSSNNFSGYGGFDIYAFPLPEKIRPIAVNYVKGVVFDAESKAPLGAIVDIIDLKEDRSIHTSYSDKVDGTFLATLSNGKEYVLNVSKDGYLFYSENFSVEKNQIGKPILLEVPLQKIAVGKKVVLKNIFFDSNKYDLKSHSKIELQKLIEFLKENPLTEIQISGHTDDVGDDKSNLVLSQNRSKAVYNYLIAHGIAEKRLSYKGYGEASPIADNTTEEGRANNRRTEFIITSVGR</sequence>
<accession>A0A419SAP9</accession>
<dbReference type="Proteomes" id="UP000283433">
    <property type="component" value="Unassembled WGS sequence"/>
</dbReference>
<organism evidence="8 9">
    <name type="scientific">Pelobium manganitolerans</name>
    <dbReference type="NCBI Taxonomy" id="1842495"/>
    <lineage>
        <taxon>Bacteria</taxon>
        <taxon>Pseudomonadati</taxon>
        <taxon>Bacteroidota</taxon>
        <taxon>Sphingobacteriia</taxon>
        <taxon>Sphingobacteriales</taxon>
        <taxon>Sphingobacteriaceae</taxon>
        <taxon>Pelobium</taxon>
    </lineage>
</organism>
<keyword evidence="2 5" id="KW-0472">Membrane</keyword>
<keyword evidence="9" id="KW-1185">Reference proteome</keyword>
<keyword evidence="6" id="KW-0732">Signal</keyword>
<dbReference type="Gene3D" id="3.30.1330.60">
    <property type="entry name" value="OmpA-like domain"/>
    <property type="match status" value="1"/>
</dbReference>
<evidence type="ECO:0000259" key="7">
    <source>
        <dbReference type="PROSITE" id="PS51123"/>
    </source>
</evidence>
<dbReference type="CDD" id="cd07185">
    <property type="entry name" value="OmpA_C-like"/>
    <property type="match status" value="1"/>
</dbReference>
<dbReference type="InterPro" id="IPR050330">
    <property type="entry name" value="Bact_OuterMem_StrucFunc"/>
</dbReference>
<reference evidence="8 9" key="1">
    <citation type="submission" date="2016-07" db="EMBL/GenBank/DDBJ databases">
        <title>Genome of Pelobium manganitolerans.</title>
        <authorList>
            <person name="Wu S."/>
            <person name="Wang G."/>
        </authorList>
    </citation>
    <scope>NUCLEOTIDE SEQUENCE [LARGE SCALE GENOMIC DNA]</scope>
    <source>
        <strain evidence="8 9">YS-25</strain>
    </source>
</reference>
<dbReference type="SMART" id="SM00028">
    <property type="entry name" value="TPR"/>
    <property type="match status" value="3"/>
</dbReference>
<dbReference type="InterPro" id="IPR006664">
    <property type="entry name" value="OMP_bac"/>
</dbReference>
<evidence type="ECO:0000256" key="5">
    <source>
        <dbReference type="PROSITE-ProRule" id="PRU00473"/>
    </source>
</evidence>
<dbReference type="SUPFAM" id="SSF48452">
    <property type="entry name" value="TPR-like"/>
    <property type="match status" value="1"/>
</dbReference>
<dbReference type="InterPro" id="IPR011990">
    <property type="entry name" value="TPR-like_helical_dom_sf"/>
</dbReference>
<comment type="caution">
    <text evidence="8">The sequence shown here is derived from an EMBL/GenBank/DDBJ whole genome shotgun (WGS) entry which is preliminary data.</text>
</comment>
<dbReference type="PRINTS" id="PR01021">
    <property type="entry name" value="OMPADOMAIN"/>
</dbReference>
<feature type="chain" id="PRO_5019054713" description="OmpA-like domain-containing protein" evidence="6">
    <location>
        <begin position="20"/>
        <end position="635"/>
    </location>
</feature>
<dbReference type="InterPro" id="IPR019734">
    <property type="entry name" value="TPR_rpt"/>
</dbReference>
<dbReference type="EMBL" id="MBTA01000002">
    <property type="protein sequence ID" value="RKD19527.1"/>
    <property type="molecule type" value="Genomic_DNA"/>
</dbReference>
<dbReference type="AlphaFoldDB" id="A0A419SAP9"/>
<dbReference type="SUPFAM" id="SSF82171">
    <property type="entry name" value="DPP6 N-terminal domain-like"/>
    <property type="match status" value="1"/>
</dbReference>
<evidence type="ECO:0000256" key="1">
    <source>
        <dbReference type="ARBA" id="ARBA00004442"/>
    </source>
</evidence>
<evidence type="ECO:0000256" key="6">
    <source>
        <dbReference type="SAM" id="SignalP"/>
    </source>
</evidence>
<dbReference type="InterPro" id="IPR008969">
    <property type="entry name" value="CarboxyPept-like_regulatory"/>
</dbReference>
<dbReference type="InterPro" id="IPR036737">
    <property type="entry name" value="OmpA-like_sf"/>
</dbReference>
<keyword evidence="4" id="KW-0802">TPR repeat</keyword>
<evidence type="ECO:0000313" key="9">
    <source>
        <dbReference type="Proteomes" id="UP000283433"/>
    </source>
</evidence>
<dbReference type="Gene3D" id="1.25.40.10">
    <property type="entry name" value="Tetratricopeptide repeat domain"/>
    <property type="match status" value="1"/>
</dbReference>
<dbReference type="SUPFAM" id="SSF49464">
    <property type="entry name" value="Carboxypeptidase regulatory domain-like"/>
    <property type="match status" value="1"/>
</dbReference>
<feature type="signal peptide" evidence="6">
    <location>
        <begin position="1"/>
        <end position="19"/>
    </location>
</feature>
<dbReference type="PROSITE" id="PS51123">
    <property type="entry name" value="OMPA_2"/>
    <property type="match status" value="1"/>
</dbReference>
<dbReference type="PROSITE" id="PS50005">
    <property type="entry name" value="TPR"/>
    <property type="match status" value="1"/>
</dbReference>
<evidence type="ECO:0000256" key="4">
    <source>
        <dbReference type="PROSITE-ProRule" id="PRU00339"/>
    </source>
</evidence>
<dbReference type="InterPro" id="IPR006665">
    <property type="entry name" value="OmpA-like"/>
</dbReference>
<proteinExistence type="predicted"/>
<dbReference type="OrthoDB" id="9809364at2"/>
<dbReference type="Pfam" id="PF00691">
    <property type="entry name" value="OmpA"/>
    <property type="match status" value="1"/>
</dbReference>
<dbReference type="GO" id="GO:0009279">
    <property type="term" value="C:cell outer membrane"/>
    <property type="evidence" value="ECO:0007669"/>
    <property type="project" value="UniProtKB-SubCell"/>
</dbReference>
<dbReference type="CDD" id="cd15482">
    <property type="entry name" value="Sialidase_non-viral"/>
    <property type="match status" value="1"/>
</dbReference>